<organism evidence="1 2">
    <name type="scientific">Niallia alba</name>
    <dbReference type="NCBI Taxonomy" id="2729105"/>
    <lineage>
        <taxon>Bacteria</taxon>
        <taxon>Bacillati</taxon>
        <taxon>Bacillota</taxon>
        <taxon>Bacilli</taxon>
        <taxon>Bacillales</taxon>
        <taxon>Bacillaceae</taxon>
        <taxon>Niallia</taxon>
    </lineage>
</organism>
<dbReference type="EMBL" id="JABBPK010000001">
    <property type="protein sequence ID" value="NMO79474.1"/>
    <property type="molecule type" value="Genomic_DNA"/>
</dbReference>
<gene>
    <name evidence="1" type="ORF">HHU08_21290</name>
</gene>
<proteinExistence type="predicted"/>
<accession>A0A7Y0PQF1</accession>
<comment type="caution">
    <text evidence="1">The sequence shown here is derived from an EMBL/GenBank/DDBJ whole genome shotgun (WGS) entry which is preliminary data.</text>
</comment>
<protein>
    <submittedName>
        <fullName evidence="1">Uncharacterized protein</fullName>
    </submittedName>
</protein>
<keyword evidence="2" id="KW-1185">Reference proteome</keyword>
<reference evidence="1 2" key="1">
    <citation type="submission" date="2020-04" db="EMBL/GenBank/DDBJ databases">
        <title>Bacillus sp. UniB3 isolated from commercial digestive syrup.</title>
        <authorList>
            <person name="Thorat V."/>
            <person name="Kirdat K."/>
            <person name="Tiwarekar B."/>
            <person name="Yadav A."/>
        </authorList>
    </citation>
    <scope>NUCLEOTIDE SEQUENCE [LARGE SCALE GENOMIC DNA]</scope>
    <source>
        <strain evidence="1 2">UniB3</strain>
    </source>
</reference>
<dbReference type="RefSeq" id="WP_016203510.1">
    <property type="nucleotide sequence ID" value="NZ_JABBPK010000001.1"/>
</dbReference>
<name>A0A7Y0PQF1_9BACI</name>
<sequence>MYSNNQTLSNIDGYVKGFHVKPIQETCFYDTGSYYSNGINIEVQLSTEQYANLLKYGYSGKQHNVYFTARSNHYAHLYAASAEDINQLLEVISN</sequence>
<dbReference type="Proteomes" id="UP000588491">
    <property type="component" value="Unassembled WGS sequence"/>
</dbReference>
<evidence type="ECO:0000313" key="2">
    <source>
        <dbReference type="Proteomes" id="UP000588491"/>
    </source>
</evidence>
<dbReference type="AlphaFoldDB" id="A0A7Y0PQF1"/>
<evidence type="ECO:0000313" key="1">
    <source>
        <dbReference type="EMBL" id="NMO79474.1"/>
    </source>
</evidence>